<dbReference type="EMBL" id="MT144136">
    <property type="protein sequence ID" value="QJA49419.1"/>
    <property type="molecule type" value="Genomic_DNA"/>
</dbReference>
<dbReference type="AlphaFoldDB" id="A0A6H1ZPL0"/>
<protein>
    <submittedName>
        <fullName evidence="1">Uncharacterized protein</fullName>
    </submittedName>
</protein>
<reference evidence="1" key="1">
    <citation type="submission" date="2020-03" db="EMBL/GenBank/DDBJ databases">
        <title>The deep terrestrial virosphere.</title>
        <authorList>
            <person name="Holmfeldt K."/>
            <person name="Nilsson E."/>
            <person name="Simone D."/>
            <person name="Lopez-Fernandez M."/>
            <person name="Wu X."/>
            <person name="de Brujin I."/>
            <person name="Lundin D."/>
            <person name="Andersson A."/>
            <person name="Bertilsson S."/>
            <person name="Dopson M."/>
        </authorList>
    </citation>
    <scope>NUCLEOTIDE SEQUENCE</scope>
    <source>
        <strain evidence="1">TM448A01350</strain>
        <strain evidence="2">TM448B04358</strain>
    </source>
</reference>
<evidence type="ECO:0000313" key="1">
    <source>
        <dbReference type="EMBL" id="QJA49419.1"/>
    </source>
</evidence>
<name>A0A6H1ZPL0_9ZZZZ</name>
<gene>
    <name evidence="1" type="ORF">TM448A01350_0008</name>
    <name evidence="2" type="ORF">TM448B04358_0009</name>
</gene>
<organism evidence="1">
    <name type="scientific">viral metagenome</name>
    <dbReference type="NCBI Taxonomy" id="1070528"/>
    <lineage>
        <taxon>unclassified sequences</taxon>
        <taxon>metagenomes</taxon>
        <taxon>organismal metagenomes</taxon>
    </lineage>
</organism>
<accession>A0A6H1ZPL0</accession>
<evidence type="ECO:0000313" key="2">
    <source>
        <dbReference type="EMBL" id="QJI03261.1"/>
    </source>
</evidence>
<sequence length="189" mass="22085">MAEKRIRRIIVYYGTRPIGHSPTERGKAERYCPVNVIVGTINPRYTLEELDEIALELRFQVEGDKVMGFQSLFRVGIEEREIEEDEYQEMKAFLDKYNERARKCFDDPTFICSEHIWSELLICGRGIFGELSISPVAPLSLELRSEDICEECAPDFHSLFILRNKDIKDSCKLFKLGGWRRETDLMPLR</sequence>
<dbReference type="EMBL" id="MT145072">
    <property type="protein sequence ID" value="QJI03261.1"/>
    <property type="molecule type" value="Genomic_DNA"/>
</dbReference>
<proteinExistence type="predicted"/>